<evidence type="ECO:0000313" key="2">
    <source>
        <dbReference type="EMBL" id="TFZ39164.1"/>
    </source>
</evidence>
<dbReference type="OrthoDB" id="1697438at2"/>
<proteinExistence type="predicted"/>
<feature type="domain" description="CHAD" evidence="1">
    <location>
        <begin position="43"/>
        <end position="210"/>
    </location>
</feature>
<dbReference type="InterPro" id="IPR038186">
    <property type="entry name" value="CHAD_dom_sf"/>
</dbReference>
<name>A0A4Z0D4D2_9FIRM</name>
<sequence length="291" mass="34562">MQIKKGIYIIYWEVSIMKASKLIKSKYKSILESYVDIENMLYDVEFIHKLRVNIRELRSLLYFYKPILKQKKYNSFNDFLKNLSGQFSKLREIQIGKEVYHDYCVKKDISYPNEFSEILITIEEAIVSDLKRNLIPQKELEDNKMTLYSLVKRLDSDENLKSFSKKRIKTMSKKISKKINEIEFNDIEEIHDLRIELKKLKYALKYLPDYIKDYTLLPEDLTNEYSDLLGFLLDKYSILNILSAYPDVFDAYHKSYSRGLFEGYLYNELATSKEILENMKAAIGDLNTNNL</sequence>
<dbReference type="PANTHER" id="PTHR39339">
    <property type="entry name" value="SLR1444 PROTEIN"/>
    <property type="match status" value="1"/>
</dbReference>
<dbReference type="PANTHER" id="PTHR39339:SF1">
    <property type="entry name" value="CHAD DOMAIN-CONTAINING PROTEIN"/>
    <property type="match status" value="1"/>
</dbReference>
<accession>A0A4Z0D4D2</accession>
<gene>
    <name evidence="2" type="ORF">E4100_09065</name>
</gene>
<organism evidence="2 3">
    <name type="scientific">Soehngenia longivitae</name>
    <dbReference type="NCBI Taxonomy" id="2562294"/>
    <lineage>
        <taxon>Bacteria</taxon>
        <taxon>Bacillati</taxon>
        <taxon>Bacillota</taxon>
        <taxon>Tissierellia</taxon>
        <taxon>Tissierellales</taxon>
        <taxon>Tissierellaceae</taxon>
        <taxon>Soehngenia</taxon>
    </lineage>
</organism>
<evidence type="ECO:0000259" key="1">
    <source>
        <dbReference type="Pfam" id="PF05235"/>
    </source>
</evidence>
<keyword evidence="3" id="KW-1185">Reference proteome</keyword>
<reference evidence="2 3" key="1">
    <citation type="submission" date="2019-03" db="EMBL/GenBank/DDBJ databases">
        <title>Draft genome sequence data and analysis of a Fermenting Bacterium, Soehngenia longevitae strain 1933PT, isolated from petroleum reservoir in Azerbaijan.</title>
        <authorList>
            <person name="Grouzdev D.S."/>
            <person name="Bidzhieva S.K."/>
            <person name="Sokolova D.S."/>
            <person name="Tourova T.P."/>
            <person name="Poltaraus A.B."/>
            <person name="Nazina T.N."/>
        </authorList>
    </citation>
    <scope>NUCLEOTIDE SEQUENCE [LARGE SCALE GENOMIC DNA]</scope>
    <source>
        <strain evidence="2 3">1933P</strain>
    </source>
</reference>
<dbReference type="Proteomes" id="UP000298381">
    <property type="component" value="Unassembled WGS sequence"/>
</dbReference>
<dbReference type="Pfam" id="PF05235">
    <property type="entry name" value="CHAD"/>
    <property type="match status" value="1"/>
</dbReference>
<dbReference type="EMBL" id="SRIB01000019">
    <property type="protein sequence ID" value="TFZ39164.1"/>
    <property type="molecule type" value="Genomic_DNA"/>
</dbReference>
<dbReference type="Gene3D" id="1.40.20.10">
    <property type="entry name" value="CHAD domain"/>
    <property type="match status" value="1"/>
</dbReference>
<evidence type="ECO:0000313" key="3">
    <source>
        <dbReference type="Proteomes" id="UP000298381"/>
    </source>
</evidence>
<comment type="caution">
    <text evidence="2">The sequence shown here is derived from an EMBL/GenBank/DDBJ whole genome shotgun (WGS) entry which is preliminary data.</text>
</comment>
<dbReference type="InterPro" id="IPR007899">
    <property type="entry name" value="CHAD_dom"/>
</dbReference>
<dbReference type="AlphaFoldDB" id="A0A4Z0D4D2"/>
<protein>
    <submittedName>
        <fullName evidence="2">CHAD domain-containing protein</fullName>
    </submittedName>
</protein>